<feature type="repeat" description="RCC1" evidence="1">
    <location>
        <begin position="2"/>
        <end position="54"/>
    </location>
</feature>
<dbReference type="GO" id="GO:0005737">
    <property type="term" value="C:cytoplasm"/>
    <property type="evidence" value="ECO:0007669"/>
    <property type="project" value="TreeGrafter"/>
</dbReference>
<evidence type="ECO:0000256" key="1">
    <source>
        <dbReference type="PROSITE-ProRule" id="PRU00235"/>
    </source>
</evidence>
<dbReference type="PROSITE" id="PS00626">
    <property type="entry name" value="RCC1_2"/>
    <property type="match status" value="1"/>
</dbReference>
<organism evidence="2 3">
    <name type="scientific">Maudiozyma humilis</name>
    <name type="common">Sour dough yeast</name>
    <name type="synonym">Kazachstania humilis</name>
    <dbReference type="NCBI Taxonomy" id="51915"/>
    <lineage>
        <taxon>Eukaryota</taxon>
        <taxon>Fungi</taxon>
        <taxon>Dikarya</taxon>
        <taxon>Ascomycota</taxon>
        <taxon>Saccharomycotina</taxon>
        <taxon>Saccharomycetes</taxon>
        <taxon>Saccharomycetales</taxon>
        <taxon>Saccharomycetaceae</taxon>
        <taxon>Maudiozyma</taxon>
    </lineage>
</organism>
<dbReference type="Pfam" id="PF13540">
    <property type="entry name" value="RCC1_2"/>
    <property type="match status" value="2"/>
</dbReference>
<sequence length="379" mass="40761">MTEVRAFGSNGNWQLGLGHADDTIVPQTALVLPAGKAVKRVACGGNHSMLLLESGELYGCGSNASGQLCDDLSVKAVPSWERVVSPGDDVLAACVDIACGWEFSVVLDSHNGVWSRGSGPKGELGLGEDVVRSDSWHKVMDAPRDAHVKLQTSFENCVVVVTDASGASSIAYGFGSNTKCQLGQPKAKRVDTPAVVYRSDSHSISTAAMGKNFIVLVDSTGSIVHTSGAIPQSFDMTEWSQRSGLDVQAMWSSIHVLYEGRIYSYGFGVHGQIFDNDYYQEKILGKHENAHICQWTTGSEHGIMVVQSADVPGYAVYCWGWGEHGNCGRVDSDANAHESSIINDYSNLTSKLNRVFVSDSNVPPRVFGGCASTWIVEYK</sequence>
<comment type="caution">
    <text evidence="2">The sequence shown here is derived from an EMBL/GenBank/DDBJ whole genome shotgun (WGS) entry which is preliminary data.</text>
</comment>
<name>A0AAV5RWL6_MAUHU</name>
<dbReference type="Gene3D" id="2.130.10.30">
    <property type="entry name" value="Regulator of chromosome condensation 1/beta-lactamase-inhibitor protein II"/>
    <property type="match status" value="2"/>
</dbReference>
<dbReference type="PROSITE" id="PS50012">
    <property type="entry name" value="RCC1_3"/>
    <property type="match status" value="2"/>
</dbReference>
<dbReference type="PRINTS" id="PR00633">
    <property type="entry name" value="RCCNDNSATION"/>
</dbReference>
<dbReference type="PANTHER" id="PTHR45982">
    <property type="entry name" value="REGULATOR OF CHROMOSOME CONDENSATION"/>
    <property type="match status" value="1"/>
</dbReference>
<dbReference type="PANTHER" id="PTHR45982:SF1">
    <property type="entry name" value="REGULATOR OF CHROMOSOME CONDENSATION"/>
    <property type="match status" value="1"/>
</dbReference>
<evidence type="ECO:0000313" key="3">
    <source>
        <dbReference type="Proteomes" id="UP001377567"/>
    </source>
</evidence>
<dbReference type="AlphaFoldDB" id="A0AAV5RWL6"/>
<reference evidence="2 3" key="1">
    <citation type="journal article" date="2023" name="Elife">
        <title>Identification of key yeast species and microbe-microbe interactions impacting larval growth of Drosophila in the wild.</title>
        <authorList>
            <person name="Mure A."/>
            <person name="Sugiura Y."/>
            <person name="Maeda R."/>
            <person name="Honda K."/>
            <person name="Sakurai N."/>
            <person name="Takahashi Y."/>
            <person name="Watada M."/>
            <person name="Katoh T."/>
            <person name="Gotoh A."/>
            <person name="Gotoh Y."/>
            <person name="Taniguchi I."/>
            <person name="Nakamura K."/>
            <person name="Hayashi T."/>
            <person name="Katayama T."/>
            <person name="Uemura T."/>
            <person name="Hattori Y."/>
        </authorList>
    </citation>
    <scope>NUCLEOTIDE SEQUENCE [LARGE SCALE GENOMIC DNA]</scope>
    <source>
        <strain evidence="2 3">KH-74</strain>
    </source>
</reference>
<evidence type="ECO:0000313" key="2">
    <source>
        <dbReference type="EMBL" id="GMM55835.1"/>
    </source>
</evidence>
<dbReference type="GO" id="GO:0005085">
    <property type="term" value="F:guanyl-nucleotide exchange factor activity"/>
    <property type="evidence" value="ECO:0007669"/>
    <property type="project" value="TreeGrafter"/>
</dbReference>
<feature type="repeat" description="RCC1" evidence="1">
    <location>
        <begin position="169"/>
        <end position="220"/>
    </location>
</feature>
<dbReference type="InterPro" id="IPR009091">
    <property type="entry name" value="RCC1/BLIP-II"/>
</dbReference>
<dbReference type="InterPro" id="IPR000408">
    <property type="entry name" value="Reg_chr_condens"/>
</dbReference>
<dbReference type="SUPFAM" id="SSF50985">
    <property type="entry name" value="RCC1/BLIP-II"/>
    <property type="match status" value="1"/>
</dbReference>
<accession>A0AAV5RWL6</accession>
<keyword evidence="3" id="KW-1185">Reference proteome</keyword>
<proteinExistence type="predicted"/>
<dbReference type="EMBL" id="BTGD01000006">
    <property type="protein sequence ID" value="GMM55835.1"/>
    <property type="molecule type" value="Genomic_DNA"/>
</dbReference>
<protein>
    <submittedName>
        <fullName evidence="2">Ats1 protein</fullName>
    </submittedName>
</protein>
<dbReference type="InterPro" id="IPR051553">
    <property type="entry name" value="Ran_GTPase-activating"/>
</dbReference>
<gene>
    <name evidence="2" type="ORF">DAKH74_024510</name>
</gene>
<dbReference type="Proteomes" id="UP001377567">
    <property type="component" value="Unassembled WGS sequence"/>
</dbReference>